<name>A0A397J655_9GLOM</name>
<dbReference type="EMBL" id="PQFF01000103">
    <property type="protein sequence ID" value="RHZ82228.1"/>
    <property type="molecule type" value="Genomic_DNA"/>
</dbReference>
<evidence type="ECO:0000256" key="1">
    <source>
        <dbReference type="SAM" id="MobiDB-lite"/>
    </source>
</evidence>
<protein>
    <submittedName>
        <fullName evidence="2">Uncharacterized protein</fullName>
    </submittedName>
</protein>
<organism evidence="2 3">
    <name type="scientific">Diversispora epigaea</name>
    <dbReference type="NCBI Taxonomy" id="1348612"/>
    <lineage>
        <taxon>Eukaryota</taxon>
        <taxon>Fungi</taxon>
        <taxon>Fungi incertae sedis</taxon>
        <taxon>Mucoromycota</taxon>
        <taxon>Glomeromycotina</taxon>
        <taxon>Glomeromycetes</taxon>
        <taxon>Diversisporales</taxon>
        <taxon>Diversisporaceae</taxon>
        <taxon>Diversispora</taxon>
    </lineage>
</organism>
<dbReference type="AlphaFoldDB" id="A0A397J655"/>
<evidence type="ECO:0000313" key="3">
    <source>
        <dbReference type="Proteomes" id="UP000266861"/>
    </source>
</evidence>
<accession>A0A397J655</accession>
<sequence length="921" mass="107100">MCETGETGDIGDIGDIGETGETDETSKTGGTCRDPRMIGTESYECYLINLGISFIINDYNKLESLSFIVSELYYGPYSFYWWLVSNEDQTIFPIRLGQKVKVCLNNEDFFITVQFGSGNTALLPVYCCQCGLHVVSETSPTKAISTAYKYRFNTYTRYSGYQIMGWNDKDILESFKKNVQFTPVNINIGNKNIFIYSIGVSSYEKWYYAGSGFQASLINTYEKKQSIFVSRFEDKKCIVEIYQESVLKKQFIGKTPNEQHKIPKCTPNDWNNEDILQQLFNYHVKRRTIASVNWKFFFKTWNESENPIIELELSLCAIYPSGYEFSERELGAWKTMLHAIEESKYQLWTKSINGQTEKVAFAALYKRGFLISIPKNMPNTTRTFWKCFERAIACNKKNLDGKRRILSIIANEFTYKELEQNLNVGRNTILESRKHARNEGYGAPILAKPVINKQRFTSEMLKQIENFLNDKEFVNMSSYKTDIKTGKPILYLQDTKKALWERFSEEYPNGIRRTSFMTCLEGGQYVYRENLGGLCSMCNDCGYMVFGDIEVMISVYIMDNNLKVGRNTILESRKHARNEGYGAPILAKPVINKQRFTSEMLKQIENFLNDKEFVNMSSYKTDIKTGKPILYLQDTKKALWERFSEEYPNGIRRTSFMTCLEGGQYVYRENLGGLCSMCNDCGYMVFGDIEVMISVYIMDNNLKKQLLRQSQELRRYIRRQYSKELEISLNGIAIHNSCISHCIRYAFGACNLDHPITCSKCENLFHFFDKLKGILSEQYSETLDEYKQKLIAWMAHHARKTYLNIHVRTNLEELDDEGAVIIVDYKMKILRQSARETKAEFFGKRGWSLHSVLVYTKNIEQNQMNVQTFDHWSDNTRQDAWYTASSLHTVFETINSKPKWVTIMSDNGMHYHCTELMERMV</sequence>
<dbReference type="OrthoDB" id="2431859at2759"/>
<reference evidence="2 3" key="1">
    <citation type="submission" date="2018-08" db="EMBL/GenBank/DDBJ databases">
        <title>Genome and evolution of the arbuscular mycorrhizal fungus Diversispora epigaea (formerly Glomus versiforme) and its bacterial endosymbionts.</title>
        <authorList>
            <person name="Sun X."/>
            <person name="Fei Z."/>
            <person name="Harrison M."/>
        </authorList>
    </citation>
    <scope>NUCLEOTIDE SEQUENCE [LARGE SCALE GENOMIC DNA]</scope>
    <source>
        <strain evidence="2 3">IT104</strain>
    </source>
</reference>
<gene>
    <name evidence="2" type="ORF">Glove_110g47</name>
</gene>
<dbReference type="Proteomes" id="UP000266861">
    <property type="component" value="Unassembled WGS sequence"/>
</dbReference>
<comment type="caution">
    <text evidence="2">The sequence shown here is derived from an EMBL/GenBank/DDBJ whole genome shotgun (WGS) entry which is preliminary data.</text>
</comment>
<proteinExistence type="predicted"/>
<keyword evidence="3" id="KW-1185">Reference proteome</keyword>
<feature type="region of interest" description="Disordered" evidence="1">
    <location>
        <begin position="1"/>
        <end position="33"/>
    </location>
</feature>
<evidence type="ECO:0000313" key="2">
    <source>
        <dbReference type="EMBL" id="RHZ82228.1"/>
    </source>
</evidence>